<gene>
    <name evidence="3" type="ORF">BINO364_LOCUS6566</name>
</gene>
<evidence type="ECO:0000313" key="3">
    <source>
        <dbReference type="EMBL" id="CAH0720318.1"/>
    </source>
</evidence>
<dbReference type="Gene3D" id="1.20.120.810">
    <property type="entry name" value="Vinculin, Vh2 four-helix bundle"/>
    <property type="match status" value="1"/>
</dbReference>
<dbReference type="GO" id="GO:0007349">
    <property type="term" value="P:cellularization"/>
    <property type="evidence" value="ECO:0007669"/>
    <property type="project" value="InterPro"/>
</dbReference>
<dbReference type="Proteomes" id="UP000838878">
    <property type="component" value="Chromosome 2"/>
</dbReference>
<dbReference type="GO" id="GO:0098609">
    <property type="term" value="P:cell-cell adhesion"/>
    <property type="evidence" value="ECO:0007669"/>
    <property type="project" value="TreeGrafter"/>
</dbReference>
<dbReference type="InterPro" id="IPR008837">
    <property type="entry name" value="Serendipity_A"/>
</dbReference>
<dbReference type="GO" id="GO:0008013">
    <property type="term" value="F:beta-catenin binding"/>
    <property type="evidence" value="ECO:0007669"/>
    <property type="project" value="TreeGrafter"/>
</dbReference>
<keyword evidence="2" id="KW-0963">Cytoplasm</keyword>
<dbReference type="GO" id="GO:0005912">
    <property type="term" value="C:adherens junction"/>
    <property type="evidence" value="ECO:0007669"/>
    <property type="project" value="TreeGrafter"/>
</dbReference>
<feature type="non-terminal residue" evidence="3">
    <location>
        <position position="777"/>
    </location>
</feature>
<dbReference type="GO" id="GO:0051015">
    <property type="term" value="F:actin filament binding"/>
    <property type="evidence" value="ECO:0007669"/>
    <property type="project" value="TreeGrafter"/>
</dbReference>
<evidence type="ECO:0000256" key="2">
    <source>
        <dbReference type="ARBA" id="ARBA00022490"/>
    </source>
</evidence>
<accession>A0A8J9UHG2</accession>
<keyword evidence="4" id="KW-1185">Reference proteome</keyword>
<dbReference type="EMBL" id="OV170222">
    <property type="protein sequence ID" value="CAH0720318.1"/>
    <property type="molecule type" value="Genomic_DNA"/>
</dbReference>
<dbReference type="AlphaFoldDB" id="A0A8J9UHG2"/>
<evidence type="ECO:0000313" key="4">
    <source>
        <dbReference type="Proteomes" id="UP000838878"/>
    </source>
</evidence>
<dbReference type="GO" id="GO:0016342">
    <property type="term" value="C:catenin complex"/>
    <property type="evidence" value="ECO:0007669"/>
    <property type="project" value="TreeGrafter"/>
</dbReference>
<comment type="subcellular location">
    <subcellularLocation>
        <location evidence="1">Cytoplasm</location>
    </subcellularLocation>
</comment>
<name>A0A8J9UHG2_9NEOP</name>
<sequence length="777" mass="89039">MDQTSFNLYLAQFPKESHKSITFFVDILMNNIYPLLRRISDKLHSINDDILDEHTVNIRNVYTLCSDQIRKCFITLLEVIKLEHKENVSLQESRQCTLERLSWCYQKLLSVEEVVNSTLGNEIDSLDNSLLVSPMYFVNWIDQTFDILSKLCNIVYRNNIKESDQVFNQWRIELVECVQALHTSIDELLLSAMTLCRHCLHSDQHIVKARCQVVLRETKALLSDIIDGDLDSVPATTETLKLPIMPSIVNLLIDVLKDVLYALETNTNTALLALVVHCFSRSMSPALMLRKHFENAKGICTCTGGKEDIEKCMFVKEFDLHNERLLQIGSFAMSCSSDQKRVLSLHSALASLEALDPHLVPAVMLSPHSHHTSLLINIWNQEVNQIRDNVFLIVDPAAFADKAQQMMHQKLLEITKENVYENDKVCAVINMGTIVYDFFSVYEEFEPDALACREQIKPLLKDLNKVQVECKIVSNLLCSKDDHYFDVKMTNAQNATVTIDQVIKRLKLLYTLVKRINCVMNPKNDDDFYEEPIDNRTQTFDFKNGETYVNSPKKLNNLTRSIFARTNIRPSTGKFPLGVLTKHMKLKQNKDLSFSLQLDELCNISEINIKHRERSILYHTPLKNRSLRKAVLSKCTESYANRQAKIDESVVSEKESLIDVTTSLQITDVLNQINDLTNNITRSKRPFNSTVNIVRNKNNDELKSNVLRLTVNDSKFKNIENISDDSKFKNIWNISVNESVGANVSQPSDVNTLERINDLDLVESRLSDLKSHIETSL</sequence>
<dbReference type="Pfam" id="PF05482">
    <property type="entry name" value="Serendipity_A"/>
    <property type="match status" value="1"/>
</dbReference>
<dbReference type="OrthoDB" id="6342160at2759"/>
<dbReference type="PANTHER" id="PTHR18914:SF33">
    <property type="entry name" value="RE47911P-RELATED"/>
    <property type="match status" value="1"/>
</dbReference>
<evidence type="ECO:0000256" key="1">
    <source>
        <dbReference type="ARBA" id="ARBA00004496"/>
    </source>
</evidence>
<organism evidence="3 4">
    <name type="scientific">Brenthis ino</name>
    <name type="common">lesser marbled fritillary</name>
    <dbReference type="NCBI Taxonomy" id="405034"/>
    <lineage>
        <taxon>Eukaryota</taxon>
        <taxon>Metazoa</taxon>
        <taxon>Ecdysozoa</taxon>
        <taxon>Arthropoda</taxon>
        <taxon>Hexapoda</taxon>
        <taxon>Insecta</taxon>
        <taxon>Pterygota</taxon>
        <taxon>Neoptera</taxon>
        <taxon>Endopterygota</taxon>
        <taxon>Lepidoptera</taxon>
        <taxon>Glossata</taxon>
        <taxon>Ditrysia</taxon>
        <taxon>Papilionoidea</taxon>
        <taxon>Nymphalidae</taxon>
        <taxon>Heliconiinae</taxon>
        <taxon>Argynnini</taxon>
        <taxon>Brenthis</taxon>
    </lineage>
</organism>
<dbReference type="PANTHER" id="PTHR18914">
    <property type="entry name" value="ALPHA CATENIN"/>
    <property type="match status" value="1"/>
</dbReference>
<dbReference type="GO" id="GO:0016477">
    <property type="term" value="P:cell migration"/>
    <property type="evidence" value="ECO:0007669"/>
    <property type="project" value="TreeGrafter"/>
</dbReference>
<reference evidence="3" key="1">
    <citation type="submission" date="2021-12" db="EMBL/GenBank/DDBJ databases">
        <authorList>
            <person name="Martin H S."/>
        </authorList>
    </citation>
    <scope>NUCLEOTIDE SEQUENCE</scope>
</reference>
<evidence type="ECO:0008006" key="5">
    <source>
        <dbReference type="Google" id="ProtNLM"/>
    </source>
</evidence>
<proteinExistence type="predicted"/>
<dbReference type="GO" id="GO:0005737">
    <property type="term" value="C:cytoplasm"/>
    <property type="evidence" value="ECO:0007669"/>
    <property type="project" value="UniProtKB-SubCell"/>
</dbReference>
<protein>
    <recommendedName>
        <fullName evidence="5">Serendipity locus protein alpha</fullName>
    </recommendedName>
</protein>